<dbReference type="EMBL" id="JSAQ01000001">
    <property type="protein sequence ID" value="KGO06975.1"/>
    <property type="molecule type" value="Genomic_DNA"/>
</dbReference>
<dbReference type="PANTHER" id="PTHR12558">
    <property type="entry name" value="CELL DIVISION CYCLE 16,23,27"/>
    <property type="match status" value="1"/>
</dbReference>
<reference evidence="2 3" key="1">
    <citation type="submission" date="2014-10" db="EMBL/GenBank/DDBJ databases">
        <title>Draft genome sequence of the proteorhodopsin-containing marine bacterium Dokdonia donghaensis.</title>
        <authorList>
            <person name="Gomez-Consarnau L."/>
            <person name="Gonzalez J.M."/>
            <person name="Riedel T."/>
            <person name="Jaenicke S."/>
            <person name="Wagner-Doebler I."/>
            <person name="Fuhrman J.A."/>
        </authorList>
    </citation>
    <scope>NUCLEOTIDE SEQUENCE [LARGE SCALE GENOMIC DNA]</scope>
    <source>
        <strain evidence="2 3">DSW-1</strain>
    </source>
</reference>
<comment type="caution">
    <text evidence="2">The sequence shown here is derived from an EMBL/GenBank/DDBJ whole genome shotgun (WGS) entry which is preliminary data.</text>
</comment>
<dbReference type="OrthoDB" id="1465784at2"/>
<evidence type="ECO:0000313" key="2">
    <source>
        <dbReference type="EMBL" id="KGO06975.1"/>
    </source>
</evidence>
<dbReference type="Pfam" id="PF13432">
    <property type="entry name" value="TPR_16"/>
    <property type="match status" value="1"/>
</dbReference>
<dbReference type="SMART" id="SM00028">
    <property type="entry name" value="TPR"/>
    <property type="match status" value="6"/>
</dbReference>
<evidence type="ECO:0000313" key="3">
    <source>
        <dbReference type="Proteomes" id="UP000030140"/>
    </source>
</evidence>
<dbReference type="PROSITE" id="PS50293">
    <property type="entry name" value="TPR_REGION"/>
    <property type="match status" value="1"/>
</dbReference>
<dbReference type="PROSITE" id="PS50005">
    <property type="entry name" value="TPR"/>
    <property type="match status" value="2"/>
</dbReference>
<gene>
    <name evidence="2" type="ORF">NV36_09080</name>
</gene>
<name>A0A0A2H2V5_9FLAO</name>
<accession>A0A0A2H2V5</accession>
<dbReference type="Proteomes" id="UP000030140">
    <property type="component" value="Unassembled WGS sequence"/>
</dbReference>
<keyword evidence="1" id="KW-0802">TPR repeat</keyword>
<evidence type="ECO:0000256" key="1">
    <source>
        <dbReference type="PROSITE-ProRule" id="PRU00339"/>
    </source>
</evidence>
<keyword evidence="3" id="KW-1185">Reference proteome</keyword>
<dbReference type="SUPFAM" id="SSF81901">
    <property type="entry name" value="HCP-like"/>
    <property type="match status" value="1"/>
</dbReference>
<dbReference type="PATRIC" id="fig|1300343.5.peg.696"/>
<organism evidence="2 3">
    <name type="scientific">Dokdonia donghaensis DSW-1</name>
    <dbReference type="NCBI Taxonomy" id="1300343"/>
    <lineage>
        <taxon>Bacteria</taxon>
        <taxon>Pseudomonadati</taxon>
        <taxon>Bacteroidota</taxon>
        <taxon>Flavobacteriia</taxon>
        <taxon>Flavobacteriales</taxon>
        <taxon>Flavobacteriaceae</taxon>
        <taxon>Dokdonia</taxon>
    </lineage>
</organism>
<dbReference type="Gene3D" id="1.25.40.10">
    <property type="entry name" value="Tetratricopeptide repeat domain"/>
    <property type="match status" value="3"/>
</dbReference>
<dbReference type="AlphaFoldDB" id="A0A0A2H2V5"/>
<feature type="repeat" description="TPR" evidence="1">
    <location>
        <begin position="321"/>
        <end position="354"/>
    </location>
</feature>
<dbReference type="InterPro" id="IPR011990">
    <property type="entry name" value="TPR-like_helical_dom_sf"/>
</dbReference>
<sequence length="460" mass="52488">MKKGIYILILTIAFTLVKDRAYGQFLKEANPFADENVDDLGNVSDDFQTSFFEALKQKGIENYERAIMELNKCISMSPSSHPILYFERGKNHVFLKKYDEAALDFNKFLELEPNNEDVLEALYEVYFQQRDYDAAETTVKNLINFDVQYKEDLARIYTSTKRYNEALDLIDELDEEIGTDIYRDRLKNRLYLLSGDTSRQVKAIEKNIASNPKSEAEYLKLILLYSEQGNTQKAYETALELQKVNPYADEVHLALYKFNLNDNKIDEAISSMQKVLESTRMSAAAKHRVLNDFVLFVNGNPQYESQLEKAIAVFDTQVGDSNIYQELASYYIKKGSKDKALPYLKKALQSDPENLELIKNTSLLLLDSGSFKDAEEIAANALDLYPSQPLLYLTYGVALNNQGKFKAAIDQLELGVDYVIDDVKMEIDFYQQLGDAHKGDGNASTASKYYNKVEQLKAQG</sequence>
<dbReference type="Pfam" id="PF13181">
    <property type="entry name" value="TPR_8"/>
    <property type="match status" value="3"/>
</dbReference>
<dbReference type="KEGG" id="ddo:I597_0686"/>
<dbReference type="SUPFAM" id="SSF48452">
    <property type="entry name" value="TPR-like"/>
    <property type="match status" value="1"/>
</dbReference>
<dbReference type="InterPro" id="IPR019734">
    <property type="entry name" value="TPR_rpt"/>
</dbReference>
<protein>
    <submittedName>
        <fullName evidence="2">Uncharacterized protein</fullName>
    </submittedName>
</protein>
<feature type="repeat" description="TPR" evidence="1">
    <location>
        <begin position="82"/>
        <end position="115"/>
    </location>
</feature>
<proteinExistence type="predicted"/>
<dbReference type="RefSeq" id="WP_035326332.1">
    <property type="nucleotide sequence ID" value="NZ_CP015125.1"/>
</dbReference>
<dbReference type="PANTHER" id="PTHR12558:SF13">
    <property type="entry name" value="CELL DIVISION CYCLE PROTEIN 27 HOMOLOG"/>
    <property type="match status" value="1"/>
</dbReference>